<dbReference type="Proteomes" id="UP001322277">
    <property type="component" value="Chromosome 5"/>
</dbReference>
<reference evidence="2" key="1">
    <citation type="journal article" date="2023" name="bioRxiv">
        <title>Complete genome of the Medicago anthracnose fungus, Colletotrichum destructivum, reveals a mini-chromosome-like region within a core chromosome.</title>
        <authorList>
            <person name="Lapalu N."/>
            <person name="Simon A."/>
            <person name="Lu A."/>
            <person name="Plaumann P.-L."/>
            <person name="Amselem J."/>
            <person name="Pigne S."/>
            <person name="Auger A."/>
            <person name="Koch C."/>
            <person name="Dallery J.-F."/>
            <person name="O'Connell R.J."/>
        </authorList>
    </citation>
    <scope>NUCLEOTIDE SEQUENCE [LARGE SCALE GENOMIC DNA]</scope>
    <source>
        <strain evidence="2">CBS 520.97</strain>
    </source>
</reference>
<proteinExistence type="predicted"/>
<dbReference type="AlphaFoldDB" id="A0AAX4IMK7"/>
<protein>
    <submittedName>
        <fullName evidence="1">Uncharacterized protein</fullName>
    </submittedName>
</protein>
<evidence type="ECO:0000313" key="1">
    <source>
        <dbReference type="EMBL" id="WQF84008.1"/>
    </source>
</evidence>
<dbReference type="RefSeq" id="XP_062781232.1">
    <property type="nucleotide sequence ID" value="XM_062925181.1"/>
</dbReference>
<dbReference type="EMBL" id="CP137309">
    <property type="protein sequence ID" value="WQF84008.1"/>
    <property type="molecule type" value="Genomic_DNA"/>
</dbReference>
<gene>
    <name evidence="1" type="ORF">CDEST_09022</name>
</gene>
<sequence>MKFPSRSVEIAYRALNGHIRLARRFGPRRVEDDGHERIPCYVKAFRYGREVLSTFEGWSVSNSVSGSVGLDVGFIKDYLKTSLGINYSRTWTTATTDQYSTLVKNGNAGVWFTQP</sequence>
<evidence type="ECO:0000313" key="2">
    <source>
        <dbReference type="Proteomes" id="UP001322277"/>
    </source>
</evidence>
<keyword evidence="2" id="KW-1185">Reference proteome</keyword>
<name>A0AAX4IMK7_9PEZI</name>
<dbReference type="GeneID" id="87945525"/>
<accession>A0AAX4IMK7</accession>
<dbReference type="KEGG" id="cdet:87945525"/>
<organism evidence="1 2">
    <name type="scientific">Colletotrichum destructivum</name>
    <dbReference type="NCBI Taxonomy" id="34406"/>
    <lineage>
        <taxon>Eukaryota</taxon>
        <taxon>Fungi</taxon>
        <taxon>Dikarya</taxon>
        <taxon>Ascomycota</taxon>
        <taxon>Pezizomycotina</taxon>
        <taxon>Sordariomycetes</taxon>
        <taxon>Hypocreomycetidae</taxon>
        <taxon>Glomerellales</taxon>
        <taxon>Glomerellaceae</taxon>
        <taxon>Colletotrichum</taxon>
        <taxon>Colletotrichum destructivum species complex</taxon>
    </lineage>
</organism>